<dbReference type="Gene3D" id="3.50.50.60">
    <property type="entry name" value="FAD/NAD(P)-binding domain"/>
    <property type="match status" value="1"/>
</dbReference>
<dbReference type="Gene3D" id="3.30.9.30">
    <property type="match status" value="1"/>
</dbReference>
<feature type="domain" description="FAD-binding" evidence="2">
    <location>
        <begin position="15"/>
        <end position="340"/>
    </location>
</feature>
<keyword evidence="3" id="KW-0503">Monooxygenase</keyword>
<reference evidence="3 4" key="1">
    <citation type="submission" date="2022-10" db="EMBL/GenBank/DDBJ databases">
        <title>The complete genomes of actinobacterial strains from the NBC collection.</title>
        <authorList>
            <person name="Joergensen T.S."/>
            <person name="Alvarez Arevalo M."/>
            <person name="Sterndorff E.B."/>
            <person name="Faurdal D."/>
            <person name="Vuksanovic O."/>
            <person name="Mourched A.-S."/>
            <person name="Charusanti P."/>
            <person name="Shaw S."/>
            <person name="Blin K."/>
            <person name="Weber T."/>
        </authorList>
    </citation>
    <scope>NUCLEOTIDE SEQUENCE [LARGE SCALE GENOMIC DNA]</scope>
    <source>
        <strain evidence="3 4">NBC 01809</strain>
    </source>
</reference>
<name>A0ABZ1EJ67_9ACTN</name>
<evidence type="ECO:0000259" key="2">
    <source>
        <dbReference type="Pfam" id="PF01494"/>
    </source>
</evidence>
<evidence type="ECO:0000313" key="4">
    <source>
        <dbReference type="Proteomes" id="UP001334804"/>
    </source>
</evidence>
<protein>
    <submittedName>
        <fullName evidence="3">FAD-dependent monooxygenase</fullName>
    </submittedName>
</protein>
<dbReference type="SUPFAM" id="SSF54373">
    <property type="entry name" value="FAD-linked reductases, C-terminal domain"/>
    <property type="match status" value="1"/>
</dbReference>
<dbReference type="InterPro" id="IPR002938">
    <property type="entry name" value="FAD-bd"/>
</dbReference>
<evidence type="ECO:0000256" key="1">
    <source>
        <dbReference type="SAM" id="MobiDB-lite"/>
    </source>
</evidence>
<accession>A0ABZ1EJ67</accession>
<keyword evidence="4" id="KW-1185">Reference proteome</keyword>
<feature type="region of interest" description="Disordered" evidence="1">
    <location>
        <begin position="368"/>
        <end position="405"/>
    </location>
</feature>
<dbReference type="EMBL" id="CP109071">
    <property type="protein sequence ID" value="WSA34293.1"/>
    <property type="molecule type" value="Genomic_DNA"/>
</dbReference>
<keyword evidence="3" id="KW-0560">Oxidoreductase</keyword>
<dbReference type="PANTHER" id="PTHR47469">
    <property type="entry name" value="MONOOXYGENASE-LIKE"/>
    <property type="match status" value="1"/>
</dbReference>
<dbReference type="GO" id="GO:0004497">
    <property type="term" value="F:monooxygenase activity"/>
    <property type="evidence" value="ECO:0007669"/>
    <property type="project" value="UniProtKB-KW"/>
</dbReference>
<dbReference type="Pfam" id="PF01494">
    <property type="entry name" value="FAD_binding_3"/>
    <property type="match status" value="1"/>
</dbReference>
<dbReference type="Proteomes" id="UP001334804">
    <property type="component" value="Chromosome"/>
</dbReference>
<organism evidence="3 4">
    <name type="scientific">Micromonospora peucetia</name>
    <dbReference type="NCBI Taxonomy" id="47871"/>
    <lineage>
        <taxon>Bacteria</taxon>
        <taxon>Bacillati</taxon>
        <taxon>Actinomycetota</taxon>
        <taxon>Actinomycetes</taxon>
        <taxon>Micromonosporales</taxon>
        <taxon>Micromonosporaceae</taxon>
        <taxon>Micromonospora</taxon>
    </lineage>
</organism>
<sequence>MTSSTMSASGRQPTIAVVGGSITGPVTALLLLRAGFDDITVFEAAPASAPLGGGLIGLEHPALDVLDRLGIPQHEIVAHHSEAIVQINVRDRQPAETIRRTYPGRNTTWTLLHQALTRRLPAGVLHSGMKVTALAEEAGQPVLRFRDGHTAPADLVVFADGRSSTGRRLLDPDRILRYAGYVAHRGIADITPVPGLRDFLRLQPCPGVQFNLAPVPGGCDWTFYLNCPSAEYAQRFGADPIRRVFALPRHVSPAARTHVDTHADLLLPAGHAAAVHTTTRMAVPVLDITPPDRMVWPIGTGHAVLLGDALAPVRPHTARGANNGIEQAAGLAAALTQHRKYAADLHGWQHRHLPAAVAAVHRGPVIGRRLGLGTHRPPPPGNPPREERRWLPHGHQDHRDPRRRP</sequence>
<dbReference type="PANTHER" id="PTHR47469:SF2">
    <property type="entry name" value="OS06G0597600 PROTEIN"/>
    <property type="match status" value="1"/>
</dbReference>
<dbReference type="InterPro" id="IPR036188">
    <property type="entry name" value="FAD/NAD-bd_sf"/>
</dbReference>
<proteinExistence type="predicted"/>
<dbReference type="InterPro" id="IPR053212">
    <property type="entry name" value="DHP_3-monooxygenase"/>
</dbReference>
<evidence type="ECO:0000313" key="3">
    <source>
        <dbReference type="EMBL" id="WSA34293.1"/>
    </source>
</evidence>
<feature type="compositionally biased region" description="Basic and acidic residues" evidence="1">
    <location>
        <begin position="384"/>
        <end position="405"/>
    </location>
</feature>
<dbReference type="PRINTS" id="PR00420">
    <property type="entry name" value="RNGMNOXGNASE"/>
</dbReference>
<gene>
    <name evidence="3" type="ORF">OIE14_09765</name>
</gene>
<dbReference type="RefSeq" id="WP_326564426.1">
    <property type="nucleotide sequence ID" value="NZ_CP109071.1"/>
</dbReference>
<dbReference type="SUPFAM" id="SSF51905">
    <property type="entry name" value="FAD/NAD(P)-binding domain"/>
    <property type="match status" value="1"/>
</dbReference>